<dbReference type="InterPro" id="IPR000709">
    <property type="entry name" value="Leu_Ile_Val-bd"/>
</dbReference>
<dbReference type="GO" id="GO:0006865">
    <property type="term" value="P:amino acid transport"/>
    <property type="evidence" value="ECO:0007669"/>
    <property type="project" value="UniProtKB-KW"/>
</dbReference>
<evidence type="ECO:0000256" key="4">
    <source>
        <dbReference type="ARBA" id="ARBA00022970"/>
    </source>
</evidence>
<comment type="caution">
    <text evidence="6">The sequence shown here is derived from an EMBL/GenBank/DDBJ whole genome shotgun (WGS) entry which is preliminary data.</text>
</comment>
<dbReference type="InterPro" id="IPR028082">
    <property type="entry name" value="Peripla_BP_I"/>
</dbReference>
<dbReference type="PANTHER" id="PTHR47151">
    <property type="entry name" value="LEU/ILE/VAL-BINDING ABC TRANSPORTER SUBUNIT"/>
    <property type="match status" value="1"/>
</dbReference>
<sequence length="360" mass="37498">MSLAACNTTTKGGNSADGGCDYAITYFGALTGDAAALGVNAYNGAKLAVDQYNDKHKDACVTLNKVDSQSDPNQAPALATKVAQDKNVLGVVGPLFSGESKAADPVFNSAGVPLISASATNPHLSENGWKVFHRLLGNDDAQGPDVSKLIHDVAKAHKTFVIDDASEYGKGLADVVKKDLKSEVIGSDTITAGKTDFAGTVTKVVAAKPEAVFFGGYYPEGGLLAKQLRAAGYTGSFVVADGVKDPEYVKIAGDAAEGTLMTCPCVPGDQVKAFADAYKAKYDVDPGTYSPEAYDAANIFLAGIDAGKTDRASMNTFVSAYDGDGITKHLGFTKTGESKEIPIWGYQVKDGQIIPVKQLS</sequence>
<keyword evidence="2" id="KW-0813">Transport</keyword>
<evidence type="ECO:0000256" key="3">
    <source>
        <dbReference type="ARBA" id="ARBA00022729"/>
    </source>
</evidence>
<evidence type="ECO:0000313" key="7">
    <source>
        <dbReference type="Proteomes" id="UP000295453"/>
    </source>
</evidence>
<dbReference type="InterPro" id="IPR028081">
    <property type="entry name" value="Leu-bd"/>
</dbReference>
<gene>
    <name evidence="6" type="ORF">EPD65_10085</name>
</gene>
<dbReference type="Proteomes" id="UP000295453">
    <property type="component" value="Unassembled WGS sequence"/>
</dbReference>
<dbReference type="PRINTS" id="PR00337">
    <property type="entry name" value="LEUILEVALBP"/>
</dbReference>
<keyword evidence="3" id="KW-0732">Signal</keyword>
<proteinExistence type="inferred from homology"/>
<feature type="domain" description="Leucine-binding protein" evidence="5">
    <location>
        <begin position="26"/>
        <end position="351"/>
    </location>
</feature>
<reference evidence="6 7" key="1">
    <citation type="submission" date="2019-03" db="EMBL/GenBank/DDBJ databases">
        <authorList>
            <person name="Kim M.K.M."/>
        </authorList>
    </citation>
    <scope>NUCLEOTIDE SEQUENCE [LARGE SCALE GENOMIC DNA]</scope>
    <source>
        <strain evidence="6 7">18JY15-6</strain>
    </source>
</reference>
<dbReference type="SUPFAM" id="SSF53822">
    <property type="entry name" value="Periplasmic binding protein-like I"/>
    <property type="match status" value="1"/>
</dbReference>
<evidence type="ECO:0000259" key="5">
    <source>
        <dbReference type="Pfam" id="PF13458"/>
    </source>
</evidence>
<dbReference type="CDD" id="cd06342">
    <property type="entry name" value="PBP1_ABC_LIVBP-like"/>
    <property type="match status" value="1"/>
</dbReference>
<dbReference type="AlphaFoldDB" id="A0A4R1C123"/>
<dbReference type="Gene3D" id="3.40.50.2300">
    <property type="match status" value="2"/>
</dbReference>
<comment type="similarity">
    <text evidence="1">Belongs to the leucine-binding protein family.</text>
</comment>
<accession>A0A4R1C123</accession>
<dbReference type="OrthoDB" id="9772589at2"/>
<name>A0A4R1C123_9ACTN</name>
<evidence type="ECO:0000256" key="2">
    <source>
        <dbReference type="ARBA" id="ARBA00022448"/>
    </source>
</evidence>
<dbReference type="PANTHER" id="PTHR47151:SF2">
    <property type="entry name" value="AMINO ACID BINDING PROTEIN"/>
    <property type="match status" value="1"/>
</dbReference>
<keyword evidence="7" id="KW-1185">Reference proteome</keyword>
<keyword evidence="4" id="KW-0029">Amino-acid transport</keyword>
<dbReference type="Pfam" id="PF13458">
    <property type="entry name" value="Peripla_BP_6"/>
    <property type="match status" value="1"/>
</dbReference>
<evidence type="ECO:0000256" key="1">
    <source>
        <dbReference type="ARBA" id="ARBA00010062"/>
    </source>
</evidence>
<protein>
    <submittedName>
        <fullName evidence="6">Branched-chain amino acid ABC transporter substrate-binding protein</fullName>
    </submittedName>
</protein>
<organism evidence="6 7">
    <name type="scientific">Nocardioides jejuensis</name>
    <dbReference type="NCBI Taxonomy" id="2502782"/>
    <lineage>
        <taxon>Bacteria</taxon>
        <taxon>Bacillati</taxon>
        <taxon>Actinomycetota</taxon>
        <taxon>Actinomycetes</taxon>
        <taxon>Propionibacteriales</taxon>
        <taxon>Nocardioidaceae</taxon>
        <taxon>Nocardioides</taxon>
    </lineage>
</organism>
<evidence type="ECO:0000313" key="6">
    <source>
        <dbReference type="EMBL" id="TCJ23737.1"/>
    </source>
</evidence>
<dbReference type="EMBL" id="SJZJ01000016">
    <property type="protein sequence ID" value="TCJ23737.1"/>
    <property type="molecule type" value="Genomic_DNA"/>
</dbReference>